<evidence type="ECO:0000259" key="1">
    <source>
        <dbReference type="Pfam" id="PF22691"/>
    </source>
</evidence>
<accession>A0A5M3WM77</accession>
<dbReference type="RefSeq" id="WP_170322504.1">
    <property type="nucleotide sequence ID" value="NZ_BAAAHL010000040.1"/>
</dbReference>
<dbReference type="EMBL" id="BLAE01000016">
    <property type="protein sequence ID" value="GES09610.1"/>
    <property type="molecule type" value="Genomic_DNA"/>
</dbReference>
<protein>
    <submittedName>
        <fullName evidence="2">Lipid-transfer protein</fullName>
    </submittedName>
</protein>
<dbReference type="InterPro" id="IPR016039">
    <property type="entry name" value="Thiolase-like"/>
</dbReference>
<dbReference type="InterPro" id="IPR055140">
    <property type="entry name" value="Thiolase_C_2"/>
</dbReference>
<dbReference type="InterPro" id="IPR002155">
    <property type="entry name" value="Thiolase"/>
</dbReference>
<feature type="domain" description="Thiolase C-terminal" evidence="1">
    <location>
        <begin position="262"/>
        <end position="361"/>
    </location>
</feature>
<comment type="caution">
    <text evidence="2">The sequence shown here is derived from an EMBL/GenBank/DDBJ whole genome shotgun (WGS) entry which is preliminary data.</text>
</comment>
<evidence type="ECO:0000313" key="3">
    <source>
        <dbReference type="Proteomes" id="UP000331127"/>
    </source>
</evidence>
<sequence length="377" mass="41231">MNRQAAIVGIGAFPFSKSSGTSEWRMGSLAALEALRDAGLTPRDVDGVFRSTMEATTESAMARGLGIPDVRAFGAVDYGGGGIVPMVSHAALAVESGMAEVVLTWRARVRKSGPRPWMQRGSGGSSDQQHYERVFGIARPVDSTAILARLWAERYNWKPEDLGRIAITIREHARRNPMAMMQRELTMEQYLGSRMIADPLRLFDCCLESDGAVALVLTTAERARDLRPDPAYVTAYAMATGPDSYNISQWYGEPLGRTQGWYAARELWRRTELRPADIDAIQWYDAFTPEVAISFEEYGFCGEGEVMEMLAAGEHAPYNTAGGCMSEAYLHGINLFSEAVRQVRGTSTDQVDGAEHVLVTSGNTTPNGAMILSGSPR</sequence>
<dbReference type="PIRSF" id="PIRSF000429">
    <property type="entry name" value="Ac-CoA_Ac_transf"/>
    <property type="match status" value="1"/>
</dbReference>
<evidence type="ECO:0000313" key="2">
    <source>
        <dbReference type="EMBL" id="GES09610.1"/>
    </source>
</evidence>
<dbReference type="AlphaFoldDB" id="A0A5M3WM77"/>
<keyword evidence="3" id="KW-1185">Reference proteome</keyword>
<dbReference type="SUPFAM" id="SSF53901">
    <property type="entry name" value="Thiolase-like"/>
    <property type="match status" value="2"/>
</dbReference>
<dbReference type="PANTHER" id="PTHR42870">
    <property type="entry name" value="ACETYL-COA C-ACETYLTRANSFERASE"/>
    <property type="match status" value="1"/>
</dbReference>
<reference evidence="2 3" key="1">
    <citation type="submission" date="2019-10" db="EMBL/GenBank/DDBJ databases">
        <title>Whole genome shotgun sequence of Acrocarpospora macrocephala NBRC 16266.</title>
        <authorList>
            <person name="Ichikawa N."/>
            <person name="Kimura A."/>
            <person name="Kitahashi Y."/>
            <person name="Komaki H."/>
            <person name="Oguchi A."/>
        </authorList>
    </citation>
    <scope>NUCLEOTIDE SEQUENCE [LARGE SCALE GENOMIC DNA]</scope>
    <source>
        <strain evidence="2 3">NBRC 16266</strain>
    </source>
</reference>
<name>A0A5M3WM77_9ACTN</name>
<dbReference type="Pfam" id="PF22691">
    <property type="entry name" value="Thiolase_C_1"/>
    <property type="match status" value="1"/>
</dbReference>
<organism evidence="2 3">
    <name type="scientific">Acrocarpospora macrocephala</name>
    <dbReference type="NCBI Taxonomy" id="150177"/>
    <lineage>
        <taxon>Bacteria</taxon>
        <taxon>Bacillati</taxon>
        <taxon>Actinomycetota</taxon>
        <taxon>Actinomycetes</taxon>
        <taxon>Streptosporangiales</taxon>
        <taxon>Streptosporangiaceae</taxon>
        <taxon>Acrocarpospora</taxon>
    </lineage>
</organism>
<proteinExistence type="predicted"/>
<dbReference type="PANTHER" id="PTHR42870:SF1">
    <property type="entry name" value="NON-SPECIFIC LIPID-TRANSFER PROTEIN-LIKE 2"/>
    <property type="match status" value="1"/>
</dbReference>
<gene>
    <name evidence="2" type="ORF">Amac_032060</name>
</gene>
<dbReference type="Proteomes" id="UP000331127">
    <property type="component" value="Unassembled WGS sequence"/>
</dbReference>
<dbReference type="CDD" id="cd00829">
    <property type="entry name" value="SCP-x_thiolase"/>
    <property type="match status" value="1"/>
</dbReference>
<dbReference type="Gene3D" id="3.40.47.10">
    <property type="match status" value="1"/>
</dbReference>
<dbReference type="GO" id="GO:0016747">
    <property type="term" value="F:acyltransferase activity, transferring groups other than amino-acyl groups"/>
    <property type="evidence" value="ECO:0007669"/>
    <property type="project" value="InterPro"/>
</dbReference>